<organism evidence="10 11">
    <name type="scientific">Telmatospirillum siberiense</name>
    <dbReference type="NCBI Taxonomy" id="382514"/>
    <lineage>
        <taxon>Bacteria</taxon>
        <taxon>Pseudomonadati</taxon>
        <taxon>Pseudomonadota</taxon>
        <taxon>Alphaproteobacteria</taxon>
        <taxon>Rhodospirillales</taxon>
        <taxon>Rhodospirillaceae</taxon>
        <taxon>Telmatospirillum</taxon>
    </lineage>
</organism>
<evidence type="ECO:0000256" key="2">
    <source>
        <dbReference type="ARBA" id="ARBA00012438"/>
    </source>
</evidence>
<dbReference type="InterPro" id="IPR007891">
    <property type="entry name" value="CHASE3"/>
</dbReference>
<evidence type="ECO:0000256" key="4">
    <source>
        <dbReference type="ARBA" id="ARBA00022679"/>
    </source>
</evidence>
<dbReference type="SUPFAM" id="SSF55874">
    <property type="entry name" value="ATPase domain of HSP90 chaperone/DNA topoisomerase II/histidine kinase"/>
    <property type="match status" value="1"/>
</dbReference>
<sequence length="606" mass="67932">MLFAQHEMIKNTQKYTDAKNGVSEYYKAFSNESRLLLKCLSATCATIFLFISILYASAVLRIPEETNKSRDWIEHTDQILLQTQSLLSALTDVETGQRGYLLTHDRNYLAPFESGRIQSRKLIDSVSHLTADNPLQQARVAELSTLVERKIAETSDTIALAEQGNPDGALQRVRSNGGQQIMDGIRRVVAAMIEEENRLVGIRRIEAQRADSAMETFLFGSGIGLLAMLVIVLGIWGYSLKRTTEISRANEERQQRLLAVLDMATAHIRDRDGAIRFWSTGCRDLYGYDATEAVGRCSHDLLATVFPLPQAEIEALLESDGTWRGELRQRTKSGREVLVATHWTLLRATADQPDVVMETDVDVTEMRRRTAELRSANQELDAFAYAVAHDLRAPLRAMRGFSQALIEDYGEKFEDEAKLYLGQIDQAGRHMGELVDGMLALSRSVRGEMSPEDIDLSALARRIAVEISQAEPSRQVDWQIQPDLKAWGAPDMIELVVRNLLENAWKYTSRTPKPEIRFFAERQADTLFFCVSDNGAGFDMAHSDRLFKPFQRLHRQDEFPGTGIGLAAAQRIVKRHGGMIDARAAPGKGATFRFSLQLSSGTEVHP</sequence>
<feature type="transmembrane region" description="Helical" evidence="7">
    <location>
        <begin position="217"/>
        <end position="238"/>
    </location>
</feature>
<accession>A0A2N3Q1L7</accession>
<reference evidence="11" key="1">
    <citation type="submission" date="2017-12" db="EMBL/GenBank/DDBJ databases">
        <title>Draft genome sequence of Telmatospirillum siberiense 26-4b1T, an acidotolerant peatland alphaproteobacterium potentially involved in sulfur cycling.</title>
        <authorList>
            <person name="Hausmann B."/>
            <person name="Pjevac P."/>
            <person name="Schreck K."/>
            <person name="Herbold C.W."/>
            <person name="Daims H."/>
            <person name="Wagner M."/>
            <person name="Pester M."/>
            <person name="Loy A."/>
        </authorList>
    </citation>
    <scope>NUCLEOTIDE SEQUENCE [LARGE SCALE GENOMIC DNA]</scope>
    <source>
        <strain evidence="11">26-4b1</strain>
    </source>
</reference>
<keyword evidence="11" id="KW-1185">Reference proteome</keyword>
<dbReference type="InterPro" id="IPR003594">
    <property type="entry name" value="HATPase_dom"/>
</dbReference>
<dbReference type="GO" id="GO:0007234">
    <property type="term" value="P:osmosensory signaling via phosphorelay pathway"/>
    <property type="evidence" value="ECO:0007669"/>
    <property type="project" value="TreeGrafter"/>
</dbReference>
<dbReference type="CDD" id="cd19410">
    <property type="entry name" value="HK9-like_sensor"/>
    <property type="match status" value="1"/>
</dbReference>
<dbReference type="EC" id="2.7.13.3" evidence="2"/>
<dbReference type="GO" id="GO:0016020">
    <property type="term" value="C:membrane"/>
    <property type="evidence" value="ECO:0007669"/>
    <property type="project" value="UniProtKB-SubCell"/>
</dbReference>
<gene>
    <name evidence="10" type="ORF">CWS72_01545</name>
</gene>
<dbReference type="CDD" id="cd00130">
    <property type="entry name" value="PAS"/>
    <property type="match status" value="1"/>
</dbReference>
<dbReference type="InterPro" id="IPR036097">
    <property type="entry name" value="HisK_dim/P_sf"/>
</dbReference>
<dbReference type="Proteomes" id="UP000233293">
    <property type="component" value="Unassembled WGS sequence"/>
</dbReference>
<dbReference type="InterPro" id="IPR005467">
    <property type="entry name" value="His_kinase_dom"/>
</dbReference>
<dbReference type="PANTHER" id="PTHR42878:SF15">
    <property type="entry name" value="BACTERIOPHYTOCHROME"/>
    <property type="match status" value="1"/>
</dbReference>
<dbReference type="InterPro" id="IPR013656">
    <property type="entry name" value="PAS_4"/>
</dbReference>
<dbReference type="GO" id="GO:0000156">
    <property type="term" value="F:phosphorelay response regulator activity"/>
    <property type="evidence" value="ECO:0007669"/>
    <property type="project" value="TreeGrafter"/>
</dbReference>
<dbReference type="NCBIfam" id="TIGR00229">
    <property type="entry name" value="sensory_box"/>
    <property type="match status" value="1"/>
</dbReference>
<evidence type="ECO:0000256" key="3">
    <source>
        <dbReference type="ARBA" id="ARBA00022553"/>
    </source>
</evidence>
<feature type="domain" description="PAS" evidence="9">
    <location>
        <begin position="253"/>
        <end position="296"/>
    </location>
</feature>
<dbReference type="InterPro" id="IPR036890">
    <property type="entry name" value="HATPase_C_sf"/>
</dbReference>
<evidence type="ECO:0000256" key="6">
    <source>
        <dbReference type="ARBA" id="ARBA00023136"/>
    </source>
</evidence>
<evidence type="ECO:0000256" key="5">
    <source>
        <dbReference type="ARBA" id="ARBA00022777"/>
    </source>
</evidence>
<dbReference type="SMART" id="SM00388">
    <property type="entry name" value="HisKA"/>
    <property type="match status" value="1"/>
</dbReference>
<dbReference type="SMART" id="SM00387">
    <property type="entry name" value="HATPase_c"/>
    <property type="match status" value="1"/>
</dbReference>
<comment type="catalytic activity">
    <reaction evidence="1">
        <text>ATP + protein L-histidine = ADP + protein N-phospho-L-histidine.</text>
        <dbReference type="EC" id="2.7.13.3"/>
    </reaction>
</comment>
<evidence type="ECO:0000256" key="1">
    <source>
        <dbReference type="ARBA" id="ARBA00000085"/>
    </source>
</evidence>
<protein>
    <recommendedName>
        <fullName evidence="2">histidine kinase</fullName>
        <ecNumber evidence="2">2.7.13.3</ecNumber>
    </recommendedName>
</protein>
<evidence type="ECO:0000259" key="9">
    <source>
        <dbReference type="PROSITE" id="PS50112"/>
    </source>
</evidence>
<dbReference type="Pfam" id="PF02518">
    <property type="entry name" value="HATPase_c"/>
    <property type="match status" value="1"/>
</dbReference>
<comment type="caution">
    <text evidence="10">The sequence shown here is derived from an EMBL/GenBank/DDBJ whole genome shotgun (WGS) entry which is preliminary data.</text>
</comment>
<keyword evidence="6 7" id="KW-0472">Membrane</keyword>
<dbReference type="InterPro" id="IPR004358">
    <property type="entry name" value="Sig_transdc_His_kin-like_C"/>
</dbReference>
<dbReference type="RefSeq" id="WP_101248784.1">
    <property type="nucleotide sequence ID" value="NZ_PIUM01000001.1"/>
</dbReference>
<dbReference type="Gene3D" id="3.30.450.20">
    <property type="entry name" value="PAS domain"/>
    <property type="match status" value="1"/>
</dbReference>
<dbReference type="Pfam" id="PF08448">
    <property type="entry name" value="PAS_4"/>
    <property type="match status" value="1"/>
</dbReference>
<dbReference type="Gene3D" id="3.30.565.10">
    <property type="entry name" value="Histidine kinase-like ATPase, C-terminal domain"/>
    <property type="match status" value="1"/>
</dbReference>
<dbReference type="InterPro" id="IPR003661">
    <property type="entry name" value="HisK_dim/P_dom"/>
</dbReference>
<dbReference type="PROSITE" id="PS50109">
    <property type="entry name" value="HIS_KIN"/>
    <property type="match status" value="1"/>
</dbReference>
<dbReference type="SUPFAM" id="SSF55785">
    <property type="entry name" value="PYP-like sensor domain (PAS domain)"/>
    <property type="match status" value="1"/>
</dbReference>
<dbReference type="PROSITE" id="PS50112">
    <property type="entry name" value="PAS"/>
    <property type="match status" value="1"/>
</dbReference>
<dbReference type="FunFam" id="3.30.565.10:FF:000006">
    <property type="entry name" value="Sensor histidine kinase WalK"/>
    <property type="match status" value="1"/>
</dbReference>
<proteinExistence type="predicted"/>
<keyword evidence="5" id="KW-0418">Kinase</keyword>
<dbReference type="InterPro" id="IPR000014">
    <property type="entry name" value="PAS"/>
</dbReference>
<dbReference type="GO" id="GO:0000155">
    <property type="term" value="F:phosphorelay sensor kinase activity"/>
    <property type="evidence" value="ECO:0007669"/>
    <property type="project" value="InterPro"/>
</dbReference>
<evidence type="ECO:0000259" key="8">
    <source>
        <dbReference type="PROSITE" id="PS50109"/>
    </source>
</evidence>
<evidence type="ECO:0000256" key="7">
    <source>
        <dbReference type="SAM" id="Phobius"/>
    </source>
</evidence>
<dbReference type="AlphaFoldDB" id="A0A2N3Q1L7"/>
<dbReference type="InterPro" id="IPR050351">
    <property type="entry name" value="BphY/WalK/GraS-like"/>
</dbReference>
<dbReference type="GO" id="GO:0030295">
    <property type="term" value="F:protein kinase activator activity"/>
    <property type="evidence" value="ECO:0007669"/>
    <property type="project" value="TreeGrafter"/>
</dbReference>
<dbReference type="CDD" id="cd00082">
    <property type="entry name" value="HisKA"/>
    <property type="match status" value="1"/>
</dbReference>
<feature type="transmembrane region" description="Helical" evidence="7">
    <location>
        <begin position="35"/>
        <end position="60"/>
    </location>
</feature>
<dbReference type="PANTHER" id="PTHR42878">
    <property type="entry name" value="TWO-COMPONENT HISTIDINE KINASE"/>
    <property type="match status" value="1"/>
</dbReference>
<keyword evidence="7" id="KW-1133">Transmembrane helix</keyword>
<feature type="domain" description="Histidine kinase" evidence="8">
    <location>
        <begin position="386"/>
        <end position="600"/>
    </location>
</feature>
<dbReference type="InterPro" id="IPR035965">
    <property type="entry name" value="PAS-like_dom_sf"/>
</dbReference>
<dbReference type="Gene3D" id="1.10.287.130">
    <property type="match status" value="1"/>
</dbReference>
<evidence type="ECO:0000313" key="10">
    <source>
        <dbReference type="EMBL" id="PKU26552.1"/>
    </source>
</evidence>
<keyword evidence="3" id="KW-0597">Phosphoprotein</keyword>
<dbReference type="Pfam" id="PF00512">
    <property type="entry name" value="HisKA"/>
    <property type="match status" value="1"/>
</dbReference>
<dbReference type="EMBL" id="PIUM01000001">
    <property type="protein sequence ID" value="PKU26552.1"/>
    <property type="molecule type" value="Genomic_DNA"/>
</dbReference>
<keyword evidence="7" id="KW-0812">Transmembrane</keyword>
<evidence type="ECO:0000313" key="11">
    <source>
        <dbReference type="Proteomes" id="UP000233293"/>
    </source>
</evidence>
<name>A0A2N3Q1L7_9PROT</name>
<dbReference type="SUPFAM" id="SSF47384">
    <property type="entry name" value="Homodimeric domain of signal transducing histidine kinase"/>
    <property type="match status" value="1"/>
</dbReference>
<dbReference type="PRINTS" id="PR00344">
    <property type="entry name" value="BCTRLSENSOR"/>
</dbReference>
<dbReference type="Pfam" id="PF05227">
    <property type="entry name" value="CHASE3"/>
    <property type="match status" value="1"/>
</dbReference>
<keyword evidence="4" id="KW-0808">Transferase</keyword>